<evidence type="ECO:0000256" key="1">
    <source>
        <dbReference type="ARBA" id="ARBA00006484"/>
    </source>
</evidence>
<gene>
    <name evidence="3" type="ORF">CKA38_14870</name>
</gene>
<dbReference type="PRINTS" id="PR00081">
    <property type="entry name" value="GDHRDH"/>
</dbReference>
<dbReference type="Pfam" id="PF13561">
    <property type="entry name" value="adh_short_C2"/>
    <property type="match status" value="1"/>
</dbReference>
<dbReference type="SUPFAM" id="SSF51735">
    <property type="entry name" value="NAD(P)-binding Rossmann-fold domains"/>
    <property type="match status" value="1"/>
</dbReference>
<dbReference type="InterPro" id="IPR002347">
    <property type="entry name" value="SDR_fam"/>
</dbReference>
<organism evidence="3 4">
    <name type="scientific">Ereboglobus luteus</name>
    <dbReference type="NCBI Taxonomy" id="1796921"/>
    <lineage>
        <taxon>Bacteria</taxon>
        <taxon>Pseudomonadati</taxon>
        <taxon>Verrucomicrobiota</taxon>
        <taxon>Opitutia</taxon>
        <taxon>Opitutales</taxon>
        <taxon>Opitutaceae</taxon>
        <taxon>Ereboglobus</taxon>
    </lineage>
</organism>
<dbReference type="GO" id="GO:0016491">
    <property type="term" value="F:oxidoreductase activity"/>
    <property type="evidence" value="ECO:0007669"/>
    <property type="project" value="UniProtKB-KW"/>
</dbReference>
<accession>A0A2U8E612</accession>
<dbReference type="PROSITE" id="PS00061">
    <property type="entry name" value="ADH_SHORT"/>
    <property type="match status" value="1"/>
</dbReference>
<comment type="similarity">
    <text evidence="1">Belongs to the short-chain dehydrogenases/reductases (SDR) family.</text>
</comment>
<protein>
    <recommendedName>
        <fullName evidence="5">Short-chain dehydrogenase</fullName>
    </recommendedName>
</protein>
<dbReference type="KEGG" id="elut:CKA38_14870"/>
<dbReference type="PANTHER" id="PTHR43669">
    <property type="entry name" value="5-KETO-D-GLUCONATE 5-REDUCTASE"/>
    <property type="match status" value="1"/>
</dbReference>
<dbReference type="PANTHER" id="PTHR43669:SF14">
    <property type="entry name" value="OXIDOREDUCTASE"/>
    <property type="match status" value="1"/>
</dbReference>
<dbReference type="FunFam" id="3.40.50.720:FF:000084">
    <property type="entry name" value="Short-chain dehydrogenase reductase"/>
    <property type="match status" value="1"/>
</dbReference>
<dbReference type="Proteomes" id="UP000244896">
    <property type="component" value="Chromosome"/>
</dbReference>
<proteinExistence type="inferred from homology"/>
<evidence type="ECO:0000313" key="4">
    <source>
        <dbReference type="Proteomes" id="UP000244896"/>
    </source>
</evidence>
<keyword evidence="2" id="KW-0560">Oxidoreductase</keyword>
<dbReference type="RefSeq" id="WP_108826270.1">
    <property type="nucleotide sequence ID" value="NZ_CP023004.1"/>
</dbReference>
<dbReference type="PRINTS" id="PR00080">
    <property type="entry name" value="SDRFAMILY"/>
</dbReference>
<sequence>MNFQGKHVLVTGAAANSGFAIARRFAAAGAQVAINDIDPDATVRAAAEISEATGADVLALPADLTKREGIAGMFQQVRDKWGRLDILVNNAVQHAIGHSFADMPFEVMENVVRVNLMGTFLCGQEAARLMIAQGGGAIINLGSNTAQRAIRNRSIYCATKGAIEALTRAMALELGGHNIRVNTVVPGYIRTNRWDHITPETAAQRRAIVPIGWESTGDDIADSVLFLASEQARRITGSRLVVDGGCSVQLVPQALET</sequence>
<dbReference type="EMBL" id="CP023004">
    <property type="protein sequence ID" value="AWI10368.1"/>
    <property type="molecule type" value="Genomic_DNA"/>
</dbReference>
<dbReference type="InterPro" id="IPR036291">
    <property type="entry name" value="NAD(P)-bd_dom_sf"/>
</dbReference>
<dbReference type="InterPro" id="IPR020904">
    <property type="entry name" value="Sc_DH/Rdtase_CS"/>
</dbReference>
<reference evidence="3 4" key="1">
    <citation type="journal article" date="2018" name="Syst. Appl. Microbiol.">
        <title>Ereboglobus luteus gen. nov. sp. nov. from cockroach guts, and new insights into the oxygen relationship of the genera Opitutus and Didymococcus (Verrucomicrobia: Opitutaceae).</title>
        <authorList>
            <person name="Tegtmeier D."/>
            <person name="Belitz A."/>
            <person name="Radek R."/>
            <person name="Heimerl T."/>
            <person name="Brune A."/>
        </authorList>
    </citation>
    <scope>NUCLEOTIDE SEQUENCE [LARGE SCALE GENOMIC DNA]</scope>
    <source>
        <strain evidence="3 4">Ho45</strain>
    </source>
</reference>
<keyword evidence="4" id="KW-1185">Reference proteome</keyword>
<evidence type="ECO:0000256" key="2">
    <source>
        <dbReference type="ARBA" id="ARBA00023002"/>
    </source>
</evidence>
<dbReference type="CDD" id="cd05233">
    <property type="entry name" value="SDR_c"/>
    <property type="match status" value="1"/>
</dbReference>
<dbReference type="Gene3D" id="3.40.50.720">
    <property type="entry name" value="NAD(P)-binding Rossmann-like Domain"/>
    <property type="match status" value="1"/>
</dbReference>
<name>A0A2U8E612_9BACT</name>
<evidence type="ECO:0008006" key="5">
    <source>
        <dbReference type="Google" id="ProtNLM"/>
    </source>
</evidence>
<dbReference type="AlphaFoldDB" id="A0A2U8E612"/>
<dbReference type="OrthoDB" id="9803333at2"/>
<evidence type="ECO:0000313" key="3">
    <source>
        <dbReference type="EMBL" id="AWI10368.1"/>
    </source>
</evidence>